<sequence>MTTAHEQTVGPGSPVLHLRMLGERPAGVDENLFRAVLELVGDVTPVVQALPPSAVVADVSGSLRYWNRDPAWLARVIRARVAAQFGLDVGIGVGPNWVIAAMASRETGGCGIRAVGSGRGDVEAFLHPRPVGELYGVGKQQAGLLTAFGVHTIGLLGSLPLGTVQRVLGGQPGRLLWERARGVDRRAIVPTGLPRSSSALRRFPTDTLDPEVLRAALLSCAVELGERLRSRDQAAKALTVSLTFSDRTQLTRTRQVPLGPSAHTEDLRELAYDLYDTLGLQRARVRGVALRGEQLVDAGQVAEQLTLDDLRDRRLRTEPIIDALNRRFGQGTVGPAAAFRRAG</sequence>
<dbReference type="EMBL" id="JBBKAJ010000003">
    <property type="protein sequence ID" value="MEJ8632085.1"/>
    <property type="molecule type" value="Genomic_DNA"/>
</dbReference>
<name>A0ACC6PL81_9ACTN</name>
<keyword evidence="2" id="KW-1185">Reference proteome</keyword>
<reference evidence="1" key="1">
    <citation type="submission" date="2024-03" db="EMBL/GenBank/DDBJ databases">
        <title>Novel Streptomyces species of biotechnological and ecological value are a feature of Machair soil.</title>
        <authorList>
            <person name="Prole J.R."/>
            <person name="Goodfellow M."/>
            <person name="Allenby N."/>
            <person name="Ward A.C."/>
        </authorList>
    </citation>
    <scope>NUCLEOTIDE SEQUENCE</scope>
    <source>
        <strain evidence="1">MS2.AVA.5</strain>
    </source>
</reference>
<gene>
    <name evidence="1" type="ORF">WKI67_01070</name>
</gene>
<evidence type="ECO:0000313" key="2">
    <source>
        <dbReference type="Proteomes" id="UP001377168"/>
    </source>
</evidence>
<evidence type="ECO:0000313" key="1">
    <source>
        <dbReference type="EMBL" id="MEJ8632085.1"/>
    </source>
</evidence>
<proteinExistence type="predicted"/>
<dbReference type="Proteomes" id="UP001377168">
    <property type="component" value="Unassembled WGS sequence"/>
</dbReference>
<accession>A0ACC6PL81</accession>
<protein>
    <submittedName>
        <fullName evidence="1">Uncharacterized protein</fullName>
    </submittedName>
</protein>
<organism evidence="1 2">
    <name type="scientific">Streptomyces achmelvichensis</name>
    <dbReference type="NCBI Taxonomy" id="3134111"/>
    <lineage>
        <taxon>Bacteria</taxon>
        <taxon>Bacillati</taxon>
        <taxon>Actinomycetota</taxon>
        <taxon>Actinomycetes</taxon>
        <taxon>Kitasatosporales</taxon>
        <taxon>Streptomycetaceae</taxon>
        <taxon>Streptomyces</taxon>
    </lineage>
</organism>
<comment type="caution">
    <text evidence="1">The sequence shown here is derived from an EMBL/GenBank/DDBJ whole genome shotgun (WGS) entry which is preliminary data.</text>
</comment>